<sequence length="21" mass="2104">MRSGSGGRARDGGAGVATERR</sequence>
<dbReference type="AlphaFoldDB" id="A0A0A8Y9Y8"/>
<protein>
    <submittedName>
        <fullName evidence="2">Uncharacterized protein</fullName>
    </submittedName>
</protein>
<name>A0A0A8Y9Y8_ARUDO</name>
<evidence type="ECO:0000313" key="2">
    <source>
        <dbReference type="EMBL" id="JAD22205.1"/>
    </source>
</evidence>
<feature type="compositionally biased region" description="Gly residues" evidence="1">
    <location>
        <begin position="1"/>
        <end position="15"/>
    </location>
</feature>
<accession>A0A0A8Y9Y8</accession>
<evidence type="ECO:0000256" key="1">
    <source>
        <dbReference type="SAM" id="MobiDB-lite"/>
    </source>
</evidence>
<dbReference type="EMBL" id="GBRH01275690">
    <property type="protein sequence ID" value="JAD22205.1"/>
    <property type="molecule type" value="Transcribed_RNA"/>
</dbReference>
<feature type="region of interest" description="Disordered" evidence="1">
    <location>
        <begin position="1"/>
        <end position="21"/>
    </location>
</feature>
<proteinExistence type="predicted"/>
<reference evidence="2" key="1">
    <citation type="submission" date="2014-09" db="EMBL/GenBank/DDBJ databases">
        <authorList>
            <person name="Magalhaes I.L.F."/>
            <person name="Oliveira U."/>
            <person name="Santos F.R."/>
            <person name="Vidigal T.H.D.A."/>
            <person name="Brescovit A.D."/>
            <person name="Santos A.J."/>
        </authorList>
    </citation>
    <scope>NUCLEOTIDE SEQUENCE</scope>
    <source>
        <tissue evidence="2">Shoot tissue taken approximately 20 cm above the soil surface</tissue>
    </source>
</reference>
<organism evidence="2">
    <name type="scientific">Arundo donax</name>
    <name type="common">Giant reed</name>
    <name type="synonym">Donax arundinaceus</name>
    <dbReference type="NCBI Taxonomy" id="35708"/>
    <lineage>
        <taxon>Eukaryota</taxon>
        <taxon>Viridiplantae</taxon>
        <taxon>Streptophyta</taxon>
        <taxon>Embryophyta</taxon>
        <taxon>Tracheophyta</taxon>
        <taxon>Spermatophyta</taxon>
        <taxon>Magnoliopsida</taxon>
        <taxon>Liliopsida</taxon>
        <taxon>Poales</taxon>
        <taxon>Poaceae</taxon>
        <taxon>PACMAD clade</taxon>
        <taxon>Arundinoideae</taxon>
        <taxon>Arundineae</taxon>
        <taxon>Arundo</taxon>
    </lineage>
</organism>
<reference evidence="2" key="2">
    <citation type="journal article" date="2015" name="Data Brief">
        <title>Shoot transcriptome of the giant reed, Arundo donax.</title>
        <authorList>
            <person name="Barrero R.A."/>
            <person name="Guerrero F.D."/>
            <person name="Moolhuijzen P."/>
            <person name="Goolsby J.A."/>
            <person name="Tidwell J."/>
            <person name="Bellgard S.E."/>
            <person name="Bellgard M.I."/>
        </authorList>
    </citation>
    <scope>NUCLEOTIDE SEQUENCE</scope>
    <source>
        <tissue evidence="2">Shoot tissue taken approximately 20 cm above the soil surface</tissue>
    </source>
</reference>